<reference evidence="3" key="2">
    <citation type="submission" date="2023-01" db="EMBL/GenBank/DDBJ databases">
        <title>Draft genome sequence of Portibacter lacus strain NBRC 108769.</title>
        <authorList>
            <person name="Sun Q."/>
            <person name="Mori K."/>
        </authorList>
    </citation>
    <scope>NUCLEOTIDE SEQUENCE</scope>
    <source>
        <strain evidence="3">NBRC 108769</strain>
    </source>
</reference>
<reference evidence="3" key="1">
    <citation type="journal article" date="2014" name="Int. J. Syst. Evol. Microbiol.">
        <title>Complete genome sequence of Corynebacterium casei LMG S-19264T (=DSM 44701T), isolated from a smear-ripened cheese.</title>
        <authorList>
            <consortium name="US DOE Joint Genome Institute (JGI-PGF)"/>
            <person name="Walter F."/>
            <person name="Albersmeier A."/>
            <person name="Kalinowski J."/>
            <person name="Ruckert C."/>
        </authorList>
    </citation>
    <scope>NUCLEOTIDE SEQUENCE</scope>
    <source>
        <strain evidence="3">NBRC 108769</strain>
    </source>
</reference>
<dbReference type="AlphaFoldDB" id="A0AA37WD84"/>
<dbReference type="InterPro" id="IPR014729">
    <property type="entry name" value="Rossmann-like_a/b/a_fold"/>
</dbReference>
<dbReference type="Gene3D" id="3.40.50.620">
    <property type="entry name" value="HUPs"/>
    <property type="match status" value="2"/>
</dbReference>
<keyword evidence="4" id="KW-1185">Reference proteome</keyword>
<evidence type="ECO:0000259" key="2">
    <source>
        <dbReference type="Pfam" id="PF00582"/>
    </source>
</evidence>
<evidence type="ECO:0000313" key="4">
    <source>
        <dbReference type="Proteomes" id="UP001156666"/>
    </source>
</evidence>
<dbReference type="Pfam" id="PF00582">
    <property type="entry name" value="Usp"/>
    <property type="match status" value="1"/>
</dbReference>
<name>A0AA37WD84_9BACT</name>
<dbReference type="SUPFAM" id="SSF52402">
    <property type="entry name" value="Adenine nucleotide alpha hydrolases-like"/>
    <property type="match status" value="2"/>
</dbReference>
<sequence length="270" mass="30606">MKKILIPTDFSSVSDEAMNFAIEIGSKFKSDLLLYHVYSFNRRRDYNSDFSDDEQPFIKRINDKMNFTKRKFIDKVAEKGLSLQTKIEEAPIFSLFNSAVEENDISLIVMGSRGASGWKKVVFGSVAATALDLATVPVLVVQPHHSMLSLEQIILATDLDKVSFKVLEPLQKLAFKFNSAVTLLNVNSGLSEEKHHDIDSYLKDLELSYREVPMSQSINDTINAFLAQGNYDLLCMIRREKGFFESLFQTSITKNQVYKSEIPVLILPES</sequence>
<feature type="domain" description="UspA" evidence="2">
    <location>
        <begin position="1"/>
        <end position="141"/>
    </location>
</feature>
<dbReference type="InterPro" id="IPR006015">
    <property type="entry name" value="Universal_stress_UspA"/>
</dbReference>
<dbReference type="InterPro" id="IPR006016">
    <property type="entry name" value="UspA"/>
</dbReference>
<dbReference type="EMBL" id="BSOH01000014">
    <property type="protein sequence ID" value="GLR17666.1"/>
    <property type="molecule type" value="Genomic_DNA"/>
</dbReference>
<gene>
    <name evidence="3" type="ORF">GCM10007940_22810</name>
</gene>
<evidence type="ECO:0000256" key="1">
    <source>
        <dbReference type="ARBA" id="ARBA00008791"/>
    </source>
</evidence>
<dbReference type="CDD" id="cd00293">
    <property type="entry name" value="USP-like"/>
    <property type="match status" value="2"/>
</dbReference>
<dbReference type="RefSeq" id="WP_235291335.1">
    <property type="nucleotide sequence ID" value="NZ_BSOH01000014.1"/>
</dbReference>
<evidence type="ECO:0000313" key="3">
    <source>
        <dbReference type="EMBL" id="GLR17666.1"/>
    </source>
</evidence>
<dbReference type="Proteomes" id="UP001156666">
    <property type="component" value="Unassembled WGS sequence"/>
</dbReference>
<protein>
    <recommendedName>
        <fullName evidence="2">UspA domain-containing protein</fullName>
    </recommendedName>
</protein>
<proteinExistence type="inferred from homology"/>
<dbReference type="PRINTS" id="PR01438">
    <property type="entry name" value="UNVRSLSTRESS"/>
</dbReference>
<comment type="caution">
    <text evidence="3">The sequence shown here is derived from an EMBL/GenBank/DDBJ whole genome shotgun (WGS) entry which is preliminary data.</text>
</comment>
<dbReference type="PANTHER" id="PTHR46268:SF6">
    <property type="entry name" value="UNIVERSAL STRESS PROTEIN UP12"/>
    <property type="match status" value="1"/>
</dbReference>
<dbReference type="PANTHER" id="PTHR46268">
    <property type="entry name" value="STRESS RESPONSE PROTEIN NHAX"/>
    <property type="match status" value="1"/>
</dbReference>
<accession>A0AA37WD84</accession>
<organism evidence="3 4">
    <name type="scientific">Portibacter lacus</name>
    <dbReference type="NCBI Taxonomy" id="1099794"/>
    <lineage>
        <taxon>Bacteria</taxon>
        <taxon>Pseudomonadati</taxon>
        <taxon>Bacteroidota</taxon>
        <taxon>Saprospiria</taxon>
        <taxon>Saprospirales</taxon>
        <taxon>Haliscomenobacteraceae</taxon>
        <taxon>Portibacter</taxon>
    </lineage>
</organism>
<comment type="similarity">
    <text evidence="1">Belongs to the universal stress protein A family.</text>
</comment>